<dbReference type="Pfam" id="PF00668">
    <property type="entry name" value="Condensation"/>
    <property type="match status" value="1"/>
</dbReference>
<feature type="domain" description="Condensation" evidence="1">
    <location>
        <begin position="70"/>
        <end position="354"/>
    </location>
</feature>
<dbReference type="RefSeq" id="WP_062997176.1">
    <property type="nucleotide sequence ID" value="NZ_BMMH01000002.1"/>
</dbReference>
<gene>
    <name evidence="2" type="ORF">GCM10011588_09660</name>
</gene>
<dbReference type="Gene3D" id="3.30.559.10">
    <property type="entry name" value="Chloramphenicol acetyltransferase-like domain"/>
    <property type="match status" value="1"/>
</dbReference>
<comment type="caution">
    <text evidence="2">The sequence shown here is derived from an EMBL/GenBank/DDBJ whole genome shotgun (WGS) entry which is preliminary data.</text>
</comment>
<dbReference type="GO" id="GO:0008610">
    <property type="term" value="P:lipid biosynthetic process"/>
    <property type="evidence" value="ECO:0007669"/>
    <property type="project" value="UniProtKB-ARBA"/>
</dbReference>
<dbReference type="Gene3D" id="3.30.559.30">
    <property type="entry name" value="Nonribosomal peptide synthetase, condensation domain"/>
    <property type="match status" value="1"/>
</dbReference>
<dbReference type="SUPFAM" id="SSF52777">
    <property type="entry name" value="CoA-dependent acyltransferases"/>
    <property type="match status" value="2"/>
</dbReference>
<dbReference type="InterPro" id="IPR023213">
    <property type="entry name" value="CAT-like_dom_sf"/>
</dbReference>
<organism evidence="2 3">
    <name type="scientific">Nocardia jinanensis</name>
    <dbReference type="NCBI Taxonomy" id="382504"/>
    <lineage>
        <taxon>Bacteria</taxon>
        <taxon>Bacillati</taxon>
        <taxon>Actinomycetota</taxon>
        <taxon>Actinomycetes</taxon>
        <taxon>Mycobacteriales</taxon>
        <taxon>Nocardiaceae</taxon>
        <taxon>Nocardia</taxon>
    </lineage>
</organism>
<evidence type="ECO:0000259" key="1">
    <source>
        <dbReference type="Pfam" id="PF00668"/>
    </source>
</evidence>
<reference evidence="2" key="1">
    <citation type="journal article" date="2014" name="Int. J. Syst. Evol. Microbiol.">
        <title>Complete genome sequence of Corynebacterium casei LMG S-19264T (=DSM 44701T), isolated from a smear-ripened cheese.</title>
        <authorList>
            <consortium name="US DOE Joint Genome Institute (JGI-PGF)"/>
            <person name="Walter F."/>
            <person name="Albersmeier A."/>
            <person name="Kalinowski J."/>
            <person name="Ruckert C."/>
        </authorList>
    </citation>
    <scope>NUCLEOTIDE SEQUENCE</scope>
    <source>
        <strain evidence="2">CGMCC 4.3508</strain>
    </source>
</reference>
<sequence>MVDFGLIDEWNPAPGRVVSWVATPRSLAYAAAAPVHDVPPSHQQEHYLRRSPRNTGTDYRTSGLCLVTAEVPTVLDQDAMTRAVNEFLARHDTFRSWFALEPGGTIRRHLLEPGQVEFAPVDHGHIDNAEAVRDLVQKQTPPPSQWDCFTFWTIEHDESTTVYMAVDHLHTDGVGQHISCFELACLYAKHAWGQIPPIPRPASYTQYCARERTASARLTPASPEVETWLRLLRGNDGELPSFPLDLGIRGGDSDRSAHRTVPLFGEDEAARFEKVCRDHGGEFAGGVFAAAALAERALTESDYYFGITPLNTRSTFEEMASIGWYVALIPVAFPIGVHPTFERTVARAQRAYENGMRLKAATIHRVLELAPPDSGIQVGPNWSNPMISYVDARDFAGSEYFDIARGGLYGNRAASEEALIWINRLPAETTISVIYPDNSIAHESVDRYLATLGRVLREAARER</sequence>
<dbReference type="GO" id="GO:0003824">
    <property type="term" value="F:catalytic activity"/>
    <property type="evidence" value="ECO:0007669"/>
    <property type="project" value="InterPro"/>
</dbReference>
<proteinExistence type="predicted"/>
<dbReference type="EMBL" id="BMMH01000002">
    <property type="protein sequence ID" value="GGK97305.1"/>
    <property type="molecule type" value="Genomic_DNA"/>
</dbReference>
<keyword evidence="3" id="KW-1185">Reference proteome</keyword>
<protein>
    <submittedName>
        <fullName evidence="2">Conserved polyketide synthase associated protein PapA2</fullName>
    </submittedName>
</protein>
<dbReference type="Proteomes" id="UP000638263">
    <property type="component" value="Unassembled WGS sequence"/>
</dbReference>
<dbReference type="AlphaFoldDB" id="A0A917R9K5"/>
<name>A0A917R9K5_9NOCA</name>
<evidence type="ECO:0000313" key="3">
    <source>
        <dbReference type="Proteomes" id="UP000638263"/>
    </source>
</evidence>
<evidence type="ECO:0000313" key="2">
    <source>
        <dbReference type="EMBL" id="GGK97305.1"/>
    </source>
</evidence>
<accession>A0A917R9K5</accession>
<reference evidence="2" key="2">
    <citation type="submission" date="2020-09" db="EMBL/GenBank/DDBJ databases">
        <authorList>
            <person name="Sun Q."/>
            <person name="Zhou Y."/>
        </authorList>
    </citation>
    <scope>NUCLEOTIDE SEQUENCE</scope>
    <source>
        <strain evidence="2">CGMCC 4.3508</strain>
    </source>
</reference>
<dbReference type="InterPro" id="IPR001242">
    <property type="entry name" value="Condensation_dom"/>
</dbReference>